<dbReference type="GO" id="GO:0016787">
    <property type="term" value="F:hydrolase activity"/>
    <property type="evidence" value="ECO:0007669"/>
    <property type="project" value="UniProtKB-KW"/>
</dbReference>
<dbReference type="RefSeq" id="WP_058950775.1">
    <property type="nucleotide sequence ID" value="NZ_BBXV01000036.1"/>
</dbReference>
<proteinExistence type="predicted"/>
<reference evidence="3" key="1">
    <citation type="submission" date="2015-07" db="EMBL/GenBank/DDBJ databases">
        <title>Draft Genome Sequence of Oceanobacillus picturae Heshi-B3 that Was Isolated from Fermented Rice Bran with Aging Salted Mackerel, Which Was Named Heshiko as Traditional Fermented Seafood in Japan.</title>
        <authorList>
            <person name="Akuzawa S."/>
            <person name="Nakagawa J."/>
            <person name="Kanekatsu T."/>
            <person name="Kanesaki Y."/>
            <person name="Suzuki T."/>
        </authorList>
    </citation>
    <scope>NUCLEOTIDE SEQUENCE [LARGE SCALE GENOMIC DNA]</scope>
    <source>
        <strain evidence="3">Heshi-B3</strain>
    </source>
</reference>
<evidence type="ECO:0000313" key="3">
    <source>
        <dbReference type="Proteomes" id="UP000052946"/>
    </source>
</evidence>
<reference evidence="2 3" key="2">
    <citation type="journal article" date="2016" name="Genome Announc.">
        <title>Draft Genome Sequence of Oceanobacillus picturae Heshi-B3, Isolated from Fermented Rice Bran in a Traditional Japanese Seafood Dish.</title>
        <authorList>
            <person name="Akuzawa S."/>
            <person name="Nagaoka J."/>
            <person name="Kanekatsu M."/>
            <person name="Kanesaki Y."/>
            <person name="Suzuki T."/>
        </authorList>
    </citation>
    <scope>NUCLEOTIDE SEQUENCE [LARGE SCALE GENOMIC DNA]</scope>
    <source>
        <strain evidence="2 3">Heshi-B3</strain>
    </source>
</reference>
<organism evidence="2 3">
    <name type="scientific">Oceanobacillus picturae</name>
    <dbReference type="NCBI Taxonomy" id="171693"/>
    <lineage>
        <taxon>Bacteria</taxon>
        <taxon>Bacillati</taxon>
        <taxon>Bacillota</taxon>
        <taxon>Bacilli</taxon>
        <taxon>Bacillales</taxon>
        <taxon>Bacillaceae</taxon>
        <taxon>Oceanobacillus</taxon>
    </lineage>
</organism>
<evidence type="ECO:0000259" key="1">
    <source>
        <dbReference type="Pfam" id="PF12867"/>
    </source>
</evidence>
<name>A0A0U9H8I6_9BACI</name>
<dbReference type="InterPro" id="IPR034660">
    <property type="entry name" value="DinB/YfiT-like"/>
</dbReference>
<dbReference type="Proteomes" id="UP000052946">
    <property type="component" value="Unassembled WGS sequence"/>
</dbReference>
<dbReference type="SUPFAM" id="SSF109854">
    <property type="entry name" value="DinB/YfiT-like putative metalloenzymes"/>
    <property type="match status" value="1"/>
</dbReference>
<evidence type="ECO:0000313" key="2">
    <source>
        <dbReference type="EMBL" id="GAQ18997.1"/>
    </source>
</evidence>
<accession>A0A0U9H8I6</accession>
<dbReference type="Gene3D" id="1.20.120.450">
    <property type="entry name" value="dinb family like domain"/>
    <property type="match status" value="1"/>
</dbReference>
<feature type="domain" description="DinB-like" evidence="1">
    <location>
        <begin position="5"/>
        <end position="153"/>
    </location>
</feature>
<sequence length="160" mass="18473">MKLNDEVRETLLDEVTGLGDEELNKRPSSGGWSIAQIMEHLYLMERAVVYNIQHALENGSIKEVSSKPIELTVNRSRKVEAPEFVQPSESSMTLKDLQRKLQTSHEALRGIYTTVDQERLVEKTAVHPVFGEMNLFQWIPFVGYHEQRHIDQIKEIKETL</sequence>
<keyword evidence="2" id="KW-0378">Hydrolase</keyword>
<gene>
    <name evidence="2" type="ORF">OPHB3_2956</name>
</gene>
<dbReference type="InterPro" id="IPR024775">
    <property type="entry name" value="DinB-like"/>
</dbReference>
<comment type="caution">
    <text evidence="2">The sequence shown here is derived from an EMBL/GenBank/DDBJ whole genome shotgun (WGS) entry which is preliminary data.</text>
</comment>
<dbReference type="Pfam" id="PF12867">
    <property type="entry name" value="DinB_2"/>
    <property type="match status" value="1"/>
</dbReference>
<dbReference type="EMBL" id="BBXV01000036">
    <property type="protein sequence ID" value="GAQ18997.1"/>
    <property type="molecule type" value="Genomic_DNA"/>
</dbReference>
<protein>
    <submittedName>
        <fullName evidence="2">Metal-dependent hydrolase</fullName>
    </submittedName>
</protein>
<dbReference type="AlphaFoldDB" id="A0A0U9H8I6"/>